<accession>A0A5M8QU80</accession>
<gene>
    <name evidence="1" type="ORF">FEM33_15525</name>
</gene>
<dbReference type="Proteomes" id="UP000323994">
    <property type="component" value="Unassembled WGS sequence"/>
</dbReference>
<sequence>MTGTYQTIDGSIYEVFLRTMGKQAKPELMAKSIKSPVRTGEMVAFTLLTGQIERNVLLKLWTKIES</sequence>
<reference evidence="1 2" key="1">
    <citation type="submission" date="2019-05" db="EMBL/GenBank/DDBJ databases">
        <authorList>
            <person name="Qu J.-H."/>
        </authorList>
    </citation>
    <scope>NUCLEOTIDE SEQUENCE [LARGE SCALE GENOMIC DNA]</scope>
    <source>
        <strain evidence="1 2">NS28</strain>
    </source>
</reference>
<organism evidence="1 2">
    <name type="scientific">Dyadobacter flavalbus</name>
    <dbReference type="NCBI Taxonomy" id="2579942"/>
    <lineage>
        <taxon>Bacteria</taxon>
        <taxon>Pseudomonadati</taxon>
        <taxon>Bacteroidota</taxon>
        <taxon>Cytophagia</taxon>
        <taxon>Cytophagales</taxon>
        <taxon>Spirosomataceae</taxon>
        <taxon>Dyadobacter</taxon>
    </lineage>
</organism>
<evidence type="ECO:0000313" key="1">
    <source>
        <dbReference type="EMBL" id="KAA6438828.1"/>
    </source>
</evidence>
<comment type="caution">
    <text evidence="1">The sequence shown here is derived from an EMBL/GenBank/DDBJ whole genome shotgun (WGS) entry which is preliminary data.</text>
</comment>
<keyword evidence="2" id="KW-1185">Reference proteome</keyword>
<name>A0A5M8QU80_9BACT</name>
<evidence type="ECO:0000313" key="2">
    <source>
        <dbReference type="Proteomes" id="UP000323994"/>
    </source>
</evidence>
<dbReference type="AlphaFoldDB" id="A0A5M8QU80"/>
<dbReference type="EMBL" id="VBSN01000044">
    <property type="protein sequence ID" value="KAA6438828.1"/>
    <property type="molecule type" value="Genomic_DNA"/>
</dbReference>
<proteinExistence type="predicted"/>
<protein>
    <submittedName>
        <fullName evidence="1">Uncharacterized protein</fullName>
    </submittedName>
</protein>
<dbReference type="RefSeq" id="WP_139012940.1">
    <property type="nucleotide sequence ID" value="NZ_VBSN01000044.1"/>
</dbReference>